<feature type="chain" id="PRO_5008536418" description="DUF4124 domain-containing protein" evidence="2">
    <location>
        <begin position="20"/>
        <end position="117"/>
    </location>
</feature>
<proteinExistence type="predicted"/>
<geneLocation type="plasmid" evidence="3">
    <name>unnamed1</name>
</geneLocation>
<protein>
    <recommendedName>
        <fullName evidence="4">DUF4124 domain-containing protein</fullName>
    </recommendedName>
</protein>
<reference evidence="3" key="1">
    <citation type="submission" date="2016-07" db="EMBL/GenBank/DDBJ databases">
        <title>Microvirga ossetica sp. nov. a new species of rhizobia isolated from root nodules of the legume species Vicia alpestris Steven originated from North Ossetia region in the Caucasus.</title>
        <authorList>
            <person name="Safronova V.I."/>
            <person name="Kuznetsova I.G."/>
            <person name="Sazanova A.L."/>
            <person name="Belimov A."/>
            <person name="Andronov E."/>
            <person name="Osledkin Y.S."/>
            <person name="Onishchuk O.P."/>
            <person name="Kurchak O.N."/>
            <person name="Shaposhnikov A.I."/>
            <person name="Willems A."/>
            <person name="Tikhonovich I.A."/>
        </authorList>
    </citation>
    <scope>NUCLEOTIDE SEQUENCE [LARGE SCALE GENOMIC DNA]</scope>
    <source>
        <strain evidence="3">V5/3M</strain>
        <plasmid evidence="3">unnamed1</plasmid>
    </source>
</reference>
<dbReference type="AlphaFoldDB" id="A0A1B2ERR1"/>
<evidence type="ECO:0000313" key="3">
    <source>
        <dbReference type="EMBL" id="ANY82647.1"/>
    </source>
</evidence>
<accession>A0A1B2ERR1</accession>
<evidence type="ECO:0008006" key="4">
    <source>
        <dbReference type="Google" id="ProtNLM"/>
    </source>
</evidence>
<feature type="signal peptide" evidence="2">
    <location>
        <begin position="1"/>
        <end position="19"/>
    </location>
</feature>
<organism evidence="3">
    <name type="scientific">Microvirga ossetica</name>
    <dbReference type="NCBI Taxonomy" id="1882682"/>
    <lineage>
        <taxon>Bacteria</taxon>
        <taxon>Pseudomonadati</taxon>
        <taxon>Pseudomonadota</taxon>
        <taxon>Alphaproteobacteria</taxon>
        <taxon>Hyphomicrobiales</taxon>
        <taxon>Methylobacteriaceae</taxon>
        <taxon>Microvirga</taxon>
    </lineage>
</organism>
<sequence>MINIAIMAGLFALAAPAMAQETPPSTWRDPETRCVYLKVGETLSLRYRRDGKPDCASVQQDNTDASITRSDLRELTQQMTRSIEELRRDIGAVRREMEHTRSELENIRRETRQPRAQ</sequence>
<keyword evidence="2" id="KW-0732">Signal</keyword>
<keyword evidence="3" id="KW-0614">Plasmid</keyword>
<name>A0A1B2ERR1_9HYPH</name>
<evidence type="ECO:0000256" key="1">
    <source>
        <dbReference type="SAM" id="MobiDB-lite"/>
    </source>
</evidence>
<dbReference type="RefSeq" id="WP_099513751.1">
    <property type="nucleotide sequence ID" value="NZ_CP016617.1"/>
</dbReference>
<dbReference type="KEGG" id="moc:BB934_30750"/>
<evidence type="ECO:0000256" key="2">
    <source>
        <dbReference type="SAM" id="SignalP"/>
    </source>
</evidence>
<dbReference type="EMBL" id="CP016617">
    <property type="protein sequence ID" value="ANY82647.1"/>
    <property type="molecule type" value="Genomic_DNA"/>
</dbReference>
<dbReference type="OrthoDB" id="8019830at2"/>
<gene>
    <name evidence="3" type="ORF">BB934_30750</name>
</gene>
<feature type="region of interest" description="Disordered" evidence="1">
    <location>
        <begin position="97"/>
        <end position="117"/>
    </location>
</feature>